<proteinExistence type="inferred from homology"/>
<feature type="domain" description="ABC transporter substrate-binding protein PnrA-like" evidence="9">
    <location>
        <begin position="60"/>
        <end position="351"/>
    </location>
</feature>
<evidence type="ECO:0000256" key="6">
    <source>
        <dbReference type="ARBA" id="ARBA00023288"/>
    </source>
</evidence>
<dbReference type="EMBL" id="DVNZ01000135">
    <property type="protein sequence ID" value="HIU94366.1"/>
    <property type="molecule type" value="Genomic_DNA"/>
</dbReference>
<dbReference type="InterPro" id="IPR003760">
    <property type="entry name" value="PnrA-like"/>
</dbReference>
<comment type="similarity">
    <text evidence="2">Belongs to the BMP lipoprotein family.</text>
</comment>
<gene>
    <name evidence="10" type="ORF">IAD24_04330</name>
</gene>
<sequence>MKKRLLVILLALAMIISAACAPDAAPPASDPTDAPPAGAEQPEEGGATAAPDDSAGEPYRVAFLLPGLISDAGWNAGGYYGAEYLNENVENVEATYIENITTAVAEATLRDYADQGYDMIVGYSFDFGDYIMKVAPDYPDTQFIWSQGYMQLDNLSTMAPQLQETAYLCGMIAAGMSETGVIGFIGGMDTMPMIAALEGFKEGARAYDPDIEIKHAFAGTWSDTELGKQTAVAMFEQGVDVLMGRGDGIALGCFQACIENGVYCFGDVSDQNELAPELLLTSTCNNIGRTLELIIEDIRASGSTVVGKNYNYGMPDGVAYLSDFHGLVPDDLAQLVYETQEKIVSGELVIEQKTEVSE</sequence>
<reference evidence="10" key="1">
    <citation type="submission" date="2020-10" db="EMBL/GenBank/DDBJ databases">
        <authorList>
            <person name="Gilroy R."/>
        </authorList>
    </citation>
    <scope>NUCLEOTIDE SEQUENCE</scope>
    <source>
        <strain evidence="10">ChiGjej2B2-16831</strain>
    </source>
</reference>
<name>A0A9D1N497_9FIRM</name>
<protein>
    <submittedName>
        <fullName evidence="10">BMP family protein</fullName>
    </submittedName>
</protein>
<evidence type="ECO:0000313" key="10">
    <source>
        <dbReference type="EMBL" id="HIU94366.1"/>
    </source>
</evidence>
<keyword evidence="3" id="KW-1003">Cell membrane</keyword>
<accession>A0A9D1N497</accession>
<dbReference type="AlphaFoldDB" id="A0A9D1N497"/>
<organism evidence="10 11">
    <name type="scientific">Candidatus Aphodomorpha intestinavium</name>
    <dbReference type="NCBI Taxonomy" id="2840672"/>
    <lineage>
        <taxon>Bacteria</taxon>
        <taxon>Bacillati</taxon>
        <taxon>Bacillota</taxon>
        <taxon>Clostridia</taxon>
        <taxon>Eubacteriales</taxon>
        <taxon>Candidatus Aphodomorpha</taxon>
    </lineage>
</organism>
<evidence type="ECO:0000256" key="1">
    <source>
        <dbReference type="ARBA" id="ARBA00004193"/>
    </source>
</evidence>
<dbReference type="PANTHER" id="PTHR34296:SF2">
    <property type="entry name" value="ABC TRANSPORTER GUANOSINE-BINDING PROTEIN NUPN"/>
    <property type="match status" value="1"/>
</dbReference>
<keyword evidence="4 8" id="KW-0732">Signal</keyword>
<dbReference type="PROSITE" id="PS51257">
    <property type="entry name" value="PROKAR_LIPOPROTEIN"/>
    <property type="match status" value="1"/>
</dbReference>
<evidence type="ECO:0000256" key="3">
    <source>
        <dbReference type="ARBA" id="ARBA00022475"/>
    </source>
</evidence>
<dbReference type="SUPFAM" id="SSF53822">
    <property type="entry name" value="Periplasmic binding protein-like I"/>
    <property type="match status" value="1"/>
</dbReference>
<keyword evidence="5" id="KW-0472">Membrane</keyword>
<dbReference type="Gene3D" id="3.40.50.2300">
    <property type="match status" value="2"/>
</dbReference>
<comment type="subcellular location">
    <subcellularLocation>
        <location evidence="1">Cell membrane</location>
        <topology evidence="1">Lipid-anchor</topology>
    </subcellularLocation>
</comment>
<evidence type="ECO:0000256" key="2">
    <source>
        <dbReference type="ARBA" id="ARBA00008610"/>
    </source>
</evidence>
<feature type="signal peptide" evidence="8">
    <location>
        <begin position="1"/>
        <end position="21"/>
    </location>
</feature>
<feature type="compositionally biased region" description="Low complexity" evidence="7">
    <location>
        <begin position="30"/>
        <end position="39"/>
    </location>
</feature>
<evidence type="ECO:0000313" key="11">
    <source>
        <dbReference type="Proteomes" id="UP000824128"/>
    </source>
</evidence>
<dbReference type="GO" id="GO:0005886">
    <property type="term" value="C:plasma membrane"/>
    <property type="evidence" value="ECO:0007669"/>
    <property type="project" value="UniProtKB-SubCell"/>
</dbReference>
<dbReference type="Pfam" id="PF02608">
    <property type="entry name" value="Bmp"/>
    <property type="match status" value="1"/>
</dbReference>
<dbReference type="CDD" id="cd06304">
    <property type="entry name" value="PBP1_BmpA_Med_PnrA-like"/>
    <property type="match status" value="1"/>
</dbReference>
<evidence type="ECO:0000256" key="4">
    <source>
        <dbReference type="ARBA" id="ARBA00022729"/>
    </source>
</evidence>
<feature type="chain" id="PRO_5038671804" evidence="8">
    <location>
        <begin position="22"/>
        <end position="358"/>
    </location>
</feature>
<evidence type="ECO:0000259" key="9">
    <source>
        <dbReference type="Pfam" id="PF02608"/>
    </source>
</evidence>
<comment type="caution">
    <text evidence="10">The sequence shown here is derived from an EMBL/GenBank/DDBJ whole genome shotgun (WGS) entry which is preliminary data.</text>
</comment>
<evidence type="ECO:0000256" key="8">
    <source>
        <dbReference type="SAM" id="SignalP"/>
    </source>
</evidence>
<dbReference type="PANTHER" id="PTHR34296">
    <property type="entry name" value="TRANSCRIPTIONAL ACTIVATOR PROTEIN MED"/>
    <property type="match status" value="1"/>
</dbReference>
<evidence type="ECO:0000256" key="7">
    <source>
        <dbReference type="SAM" id="MobiDB-lite"/>
    </source>
</evidence>
<dbReference type="InterPro" id="IPR050957">
    <property type="entry name" value="BMP_lipoprotein"/>
</dbReference>
<dbReference type="InterPro" id="IPR028082">
    <property type="entry name" value="Peripla_BP_I"/>
</dbReference>
<evidence type="ECO:0000256" key="5">
    <source>
        <dbReference type="ARBA" id="ARBA00023136"/>
    </source>
</evidence>
<keyword evidence="6" id="KW-0449">Lipoprotein</keyword>
<reference evidence="10" key="2">
    <citation type="journal article" date="2021" name="PeerJ">
        <title>Extensive microbial diversity within the chicken gut microbiome revealed by metagenomics and culture.</title>
        <authorList>
            <person name="Gilroy R."/>
            <person name="Ravi A."/>
            <person name="Getino M."/>
            <person name="Pursley I."/>
            <person name="Horton D.L."/>
            <person name="Alikhan N.F."/>
            <person name="Baker D."/>
            <person name="Gharbi K."/>
            <person name="Hall N."/>
            <person name="Watson M."/>
            <person name="Adriaenssens E.M."/>
            <person name="Foster-Nyarko E."/>
            <person name="Jarju S."/>
            <person name="Secka A."/>
            <person name="Antonio M."/>
            <person name="Oren A."/>
            <person name="Chaudhuri R.R."/>
            <person name="La Ragione R."/>
            <person name="Hildebrand F."/>
            <person name="Pallen M.J."/>
        </authorList>
    </citation>
    <scope>NUCLEOTIDE SEQUENCE</scope>
    <source>
        <strain evidence="10">ChiGjej2B2-16831</strain>
    </source>
</reference>
<feature type="region of interest" description="Disordered" evidence="7">
    <location>
        <begin position="25"/>
        <end position="54"/>
    </location>
</feature>
<dbReference type="Proteomes" id="UP000824128">
    <property type="component" value="Unassembled WGS sequence"/>
</dbReference>